<comment type="caution">
    <text evidence="1">The sequence shown here is derived from an EMBL/GenBank/DDBJ whole genome shotgun (WGS) entry which is preliminary data.</text>
</comment>
<evidence type="ECO:0000313" key="2">
    <source>
        <dbReference type="Proteomes" id="UP000740926"/>
    </source>
</evidence>
<reference evidence="1 2" key="1">
    <citation type="journal article" date="2020" name="Microb. Genom.">
        <title>Genetic diversity of clinical and environmental Mucorales isolates obtained from an investigation of mucormycosis cases among solid organ transplant recipients.</title>
        <authorList>
            <person name="Nguyen M.H."/>
            <person name="Kaul D."/>
            <person name="Muto C."/>
            <person name="Cheng S.J."/>
            <person name="Richter R.A."/>
            <person name="Bruno V.M."/>
            <person name="Liu G."/>
            <person name="Beyhan S."/>
            <person name="Sundermann A.J."/>
            <person name="Mounaud S."/>
            <person name="Pasculle A.W."/>
            <person name="Nierman W.C."/>
            <person name="Driscoll E."/>
            <person name="Cumbie R."/>
            <person name="Clancy C.J."/>
            <person name="Dupont C.L."/>
        </authorList>
    </citation>
    <scope>NUCLEOTIDE SEQUENCE [LARGE SCALE GENOMIC DNA]</scope>
    <source>
        <strain evidence="1 2">GL24</strain>
    </source>
</reference>
<accession>A0A9P6XPW6</accession>
<name>A0A9P6XPW6_9FUNG</name>
<keyword evidence="2" id="KW-1185">Reference proteome</keyword>
<sequence length="88" mass="8664">MWRRAAQGVEQGKVLRQHRQAGALRAAFAAAAGAGGIAAHADLAAAGQYGAAGIGQAQAAVAFAVHFQQAGGHQLAEHAAPACRGPAA</sequence>
<dbReference type="Proteomes" id="UP000740926">
    <property type="component" value="Unassembled WGS sequence"/>
</dbReference>
<proteinExistence type="predicted"/>
<gene>
    <name evidence="1" type="ORF">G6F50_017631</name>
</gene>
<organism evidence="1 2">
    <name type="scientific">Rhizopus delemar</name>
    <dbReference type="NCBI Taxonomy" id="936053"/>
    <lineage>
        <taxon>Eukaryota</taxon>
        <taxon>Fungi</taxon>
        <taxon>Fungi incertae sedis</taxon>
        <taxon>Mucoromycota</taxon>
        <taxon>Mucoromycotina</taxon>
        <taxon>Mucoromycetes</taxon>
        <taxon>Mucorales</taxon>
        <taxon>Mucorineae</taxon>
        <taxon>Rhizopodaceae</taxon>
        <taxon>Rhizopus</taxon>
    </lineage>
</organism>
<protein>
    <submittedName>
        <fullName evidence="1">Uncharacterized protein</fullName>
    </submittedName>
</protein>
<dbReference type="AlphaFoldDB" id="A0A9P6XPW6"/>
<evidence type="ECO:0000313" key="1">
    <source>
        <dbReference type="EMBL" id="KAG1529976.1"/>
    </source>
</evidence>
<dbReference type="EMBL" id="JAANIU010013530">
    <property type="protein sequence ID" value="KAG1529976.1"/>
    <property type="molecule type" value="Genomic_DNA"/>
</dbReference>